<dbReference type="InterPro" id="IPR003593">
    <property type="entry name" value="AAA+_ATPase"/>
</dbReference>
<gene>
    <name evidence="5" type="ORF">MNBD_IGNAVI01-290</name>
</gene>
<keyword evidence="2" id="KW-0547">Nucleotide-binding</keyword>
<dbReference type="PROSITE" id="PS50893">
    <property type="entry name" value="ABC_TRANSPORTER_2"/>
    <property type="match status" value="1"/>
</dbReference>
<dbReference type="EMBL" id="UOGD01000253">
    <property type="protein sequence ID" value="VAX23442.1"/>
    <property type="molecule type" value="Genomic_DNA"/>
</dbReference>
<dbReference type="PROSITE" id="PS00211">
    <property type="entry name" value="ABC_TRANSPORTER_1"/>
    <property type="match status" value="1"/>
</dbReference>
<dbReference type="GO" id="GO:0022857">
    <property type="term" value="F:transmembrane transporter activity"/>
    <property type="evidence" value="ECO:0007669"/>
    <property type="project" value="TreeGrafter"/>
</dbReference>
<evidence type="ECO:0000256" key="1">
    <source>
        <dbReference type="ARBA" id="ARBA00005417"/>
    </source>
</evidence>
<feature type="domain" description="ABC transporter" evidence="4">
    <location>
        <begin position="2"/>
        <end position="222"/>
    </location>
</feature>
<dbReference type="GO" id="GO:0005524">
    <property type="term" value="F:ATP binding"/>
    <property type="evidence" value="ECO:0007669"/>
    <property type="project" value="UniProtKB-KW"/>
</dbReference>
<dbReference type="GO" id="GO:0016887">
    <property type="term" value="F:ATP hydrolysis activity"/>
    <property type="evidence" value="ECO:0007669"/>
    <property type="project" value="InterPro"/>
</dbReference>
<reference evidence="5" key="1">
    <citation type="submission" date="2018-06" db="EMBL/GenBank/DDBJ databases">
        <authorList>
            <person name="Zhirakovskaya E."/>
        </authorList>
    </citation>
    <scope>NUCLEOTIDE SEQUENCE</scope>
</reference>
<dbReference type="InterPro" id="IPR017871">
    <property type="entry name" value="ABC_transporter-like_CS"/>
</dbReference>
<proteinExistence type="inferred from homology"/>
<evidence type="ECO:0000256" key="2">
    <source>
        <dbReference type="ARBA" id="ARBA00022741"/>
    </source>
</evidence>
<dbReference type="SMART" id="SM00382">
    <property type="entry name" value="AAA"/>
    <property type="match status" value="1"/>
</dbReference>
<comment type="similarity">
    <text evidence="1">Belongs to the ABC transporter superfamily.</text>
</comment>
<dbReference type="Gene3D" id="3.40.50.300">
    <property type="entry name" value="P-loop containing nucleotide triphosphate hydrolases"/>
    <property type="match status" value="1"/>
</dbReference>
<protein>
    <submittedName>
        <fullName evidence="5">Cell-division-associated, ABC-transporter-like signaling protein FtsE</fullName>
    </submittedName>
</protein>
<dbReference type="SUPFAM" id="SSF52540">
    <property type="entry name" value="P-loop containing nucleoside triphosphate hydrolases"/>
    <property type="match status" value="1"/>
</dbReference>
<organism evidence="5">
    <name type="scientific">hydrothermal vent metagenome</name>
    <dbReference type="NCBI Taxonomy" id="652676"/>
    <lineage>
        <taxon>unclassified sequences</taxon>
        <taxon>metagenomes</taxon>
        <taxon>ecological metagenomes</taxon>
    </lineage>
</organism>
<keyword evidence="3" id="KW-0067">ATP-binding</keyword>
<dbReference type="InterPro" id="IPR015854">
    <property type="entry name" value="ABC_transpr_LolD-like"/>
</dbReference>
<name>A0A3B1C5R1_9ZZZZ</name>
<dbReference type="Pfam" id="PF00005">
    <property type="entry name" value="ABC_tran"/>
    <property type="match status" value="1"/>
</dbReference>
<dbReference type="InterPro" id="IPR003439">
    <property type="entry name" value="ABC_transporter-like_ATP-bd"/>
</dbReference>
<evidence type="ECO:0000256" key="3">
    <source>
        <dbReference type="ARBA" id="ARBA00022840"/>
    </source>
</evidence>
<dbReference type="InterPro" id="IPR027417">
    <property type="entry name" value="P-loop_NTPase"/>
</dbReference>
<sequence>MLTFNDVEFNFKNQPVFIDLNFNVDEGEFLFLIGKSGAGKTTLLQMIYMNILPQSGYVQFDRFSSDTIKPKLLPDLRRNIGIIFQDFKLLTDRSVYENLAFILQITGANRKQIKRKVFQVLSEVGLAHKQKNKLHQLSGGEKQRVAIARAIINDPKLIIADEPTGNLDPETSEEILEILTSINQRGTSVLFATHDYELVKKHKAKILRLKNGVVKEVKQDEI</sequence>
<evidence type="ECO:0000259" key="4">
    <source>
        <dbReference type="PROSITE" id="PS50893"/>
    </source>
</evidence>
<dbReference type="FunFam" id="3.40.50.300:FF:000056">
    <property type="entry name" value="Cell division ATP-binding protein FtsE"/>
    <property type="match status" value="1"/>
</dbReference>
<dbReference type="GO" id="GO:0005886">
    <property type="term" value="C:plasma membrane"/>
    <property type="evidence" value="ECO:0007669"/>
    <property type="project" value="UniProtKB-ARBA"/>
</dbReference>
<dbReference type="AlphaFoldDB" id="A0A3B1C5R1"/>
<dbReference type="PANTHER" id="PTHR24220">
    <property type="entry name" value="IMPORT ATP-BINDING PROTEIN"/>
    <property type="match status" value="1"/>
</dbReference>
<accession>A0A3B1C5R1</accession>
<evidence type="ECO:0000313" key="5">
    <source>
        <dbReference type="EMBL" id="VAX23442.1"/>
    </source>
</evidence>
<dbReference type="PANTHER" id="PTHR24220:SF470">
    <property type="entry name" value="CELL DIVISION ATP-BINDING PROTEIN FTSE"/>
    <property type="match status" value="1"/>
</dbReference>